<dbReference type="OrthoDB" id="5417510at2759"/>
<dbReference type="Proteomes" id="UP000267821">
    <property type="component" value="Unassembled WGS sequence"/>
</dbReference>
<dbReference type="STRING" id="1051890.A0A3N4LBG1"/>
<protein>
    <recommendedName>
        <fullName evidence="4">Tafazzin</fullName>
    </recommendedName>
</protein>
<dbReference type="InParanoid" id="A0A3N4LBG1"/>
<evidence type="ECO:0000313" key="2">
    <source>
        <dbReference type="EMBL" id="RPB18792.1"/>
    </source>
</evidence>
<dbReference type="AlphaFoldDB" id="A0A3N4LBG1"/>
<proteinExistence type="predicted"/>
<sequence>MPKKHRQRLYTKPPSTAPATLSSSSPIRPAQPSTVNDLLHHLRASQAKSSPGEQAHVSSLPTPAPIGQPRTHHPSVAAFLGADPTPIPLRARSRVIGIRALPRTTSGPPPPRSWVSGASTVATSRPVSTGGKRFSRDDGEWDRSPRLPGMVKVTKGSLMHYALVSLARNWDWVVVYEQHYLGTLRPGLKALLGAYVGAYGGLGKEGLRVLYPPRKTKEIESGNNRLEPISKEGGNGGEKSSHDVLLQEEDTWEAPPDDDSDSDLFNLEGTTHLDLTHSLRRTMPDMQLSLKNLERFLFSGRLLPPPPESLPLAIPDQLPPSIQSPPRLHLPSLSHLSLAYPSNMPAASLWSSSTPHNLPYILSFIPTLTHLSLAGWPGPPATFPPQAVARAARRLAQSTYCLKWLDLSGWSTEVLEIVFMGAVGEVELDVVWGGWWRGVETVMWLDEKEWDEGGGGDAGALESMARRWEREVGRVRRTIKGGGRRLKFVLEREEGEG</sequence>
<feature type="compositionally biased region" description="Polar residues" evidence="1">
    <location>
        <begin position="46"/>
        <end position="61"/>
    </location>
</feature>
<reference evidence="2 3" key="1">
    <citation type="journal article" date="2018" name="Nat. Ecol. Evol.">
        <title>Pezizomycetes genomes reveal the molecular basis of ectomycorrhizal truffle lifestyle.</title>
        <authorList>
            <person name="Murat C."/>
            <person name="Payen T."/>
            <person name="Noel B."/>
            <person name="Kuo A."/>
            <person name="Morin E."/>
            <person name="Chen J."/>
            <person name="Kohler A."/>
            <person name="Krizsan K."/>
            <person name="Balestrini R."/>
            <person name="Da Silva C."/>
            <person name="Montanini B."/>
            <person name="Hainaut M."/>
            <person name="Levati E."/>
            <person name="Barry K.W."/>
            <person name="Belfiori B."/>
            <person name="Cichocki N."/>
            <person name="Clum A."/>
            <person name="Dockter R.B."/>
            <person name="Fauchery L."/>
            <person name="Guy J."/>
            <person name="Iotti M."/>
            <person name="Le Tacon F."/>
            <person name="Lindquist E.A."/>
            <person name="Lipzen A."/>
            <person name="Malagnac F."/>
            <person name="Mello A."/>
            <person name="Molinier V."/>
            <person name="Miyauchi S."/>
            <person name="Poulain J."/>
            <person name="Riccioni C."/>
            <person name="Rubini A."/>
            <person name="Sitrit Y."/>
            <person name="Splivallo R."/>
            <person name="Traeger S."/>
            <person name="Wang M."/>
            <person name="Zifcakova L."/>
            <person name="Wipf D."/>
            <person name="Zambonelli A."/>
            <person name="Paolocci F."/>
            <person name="Nowrousian M."/>
            <person name="Ottonello S."/>
            <person name="Baldrian P."/>
            <person name="Spatafora J.W."/>
            <person name="Henrissat B."/>
            <person name="Nagy L.G."/>
            <person name="Aury J.M."/>
            <person name="Wincker P."/>
            <person name="Grigoriev I.V."/>
            <person name="Bonfante P."/>
            <person name="Martin F.M."/>
        </authorList>
    </citation>
    <scope>NUCLEOTIDE SEQUENCE [LARGE SCALE GENOMIC DNA]</scope>
    <source>
        <strain evidence="2 3">ATCC MYA-4762</strain>
    </source>
</reference>
<accession>A0A3N4LBG1</accession>
<feature type="region of interest" description="Disordered" evidence="1">
    <location>
        <begin position="101"/>
        <end position="141"/>
    </location>
</feature>
<evidence type="ECO:0008006" key="4">
    <source>
        <dbReference type="Google" id="ProtNLM"/>
    </source>
</evidence>
<evidence type="ECO:0000256" key="1">
    <source>
        <dbReference type="SAM" id="MobiDB-lite"/>
    </source>
</evidence>
<dbReference type="EMBL" id="ML121609">
    <property type="protein sequence ID" value="RPB18792.1"/>
    <property type="molecule type" value="Genomic_DNA"/>
</dbReference>
<keyword evidence="3" id="KW-1185">Reference proteome</keyword>
<evidence type="ECO:0000313" key="3">
    <source>
        <dbReference type="Proteomes" id="UP000267821"/>
    </source>
</evidence>
<feature type="region of interest" description="Disordered" evidence="1">
    <location>
        <begin position="1"/>
        <end position="81"/>
    </location>
</feature>
<feature type="compositionally biased region" description="Low complexity" evidence="1">
    <location>
        <begin position="13"/>
        <end position="26"/>
    </location>
</feature>
<feature type="compositionally biased region" description="Polar residues" evidence="1">
    <location>
        <begin position="116"/>
        <end position="127"/>
    </location>
</feature>
<gene>
    <name evidence="2" type="ORF">L211DRAFT_871610</name>
</gene>
<organism evidence="2 3">
    <name type="scientific">Terfezia boudieri ATCC MYA-4762</name>
    <dbReference type="NCBI Taxonomy" id="1051890"/>
    <lineage>
        <taxon>Eukaryota</taxon>
        <taxon>Fungi</taxon>
        <taxon>Dikarya</taxon>
        <taxon>Ascomycota</taxon>
        <taxon>Pezizomycotina</taxon>
        <taxon>Pezizomycetes</taxon>
        <taxon>Pezizales</taxon>
        <taxon>Pezizaceae</taxon>
        <taxon>Terfezia</taxon>
    </lineage>
</organism>
<feature type="region of interest" description="Disordered" evidence="1">
    <location>
        <begin position="219"/>
        <end position="243"/>
    </location>
</feature>
<name>A0A3N4LBG1_9PEZI</name>